<reference evidence="5" key="1">
    <citation type="submission" date="2025-08" db="UniProtKB">
        <authorList>
            <consortium name="RefSeq"/>
        </authorList>
    </citation>
    <scope>IDENTIFICATION</scope>
</reference>
<dbReference type="InterPro" id="IPR011990">
    <property type="entry name" value="TPR-like_helical_dom_sf"/>
</dbReference>
<dbReference type="GO" id="GO:0005829">
    <property type="term" value="C:cytosol"/>
    <property type="evidence" value="ECO:0007669"/>
    <property type="project" value="TreeGrafter"/>
</dbReference>
<keyword evidence="4" id="KW-1185">Reference proteome</keyword>
<dbReference type="OrthoDB" id="10043504at2759"/>
<sequence>MGGAYLEHEFTPELLTRVVAQIDEARKRNPNCTYLAALYLVKLAEKNHFETEESKRQAKVLVDNMDRNLDNLGHLLRFYRLHVSLDSAIAVAEKALTLSPESCDVKKKLAICYKWKIFYFKGNIPSDNPMIRDAINLYEKVTGFYPDYLQGKMDLATLYGISDQKDKADEIYTTLLEGEAEMKKADLQRLYYSYSNYLHWRKAVVGATFVESKISPRPGLIKTKSKEVRVQVKTEYK</sequence>
<evidence type="ECO:0000313" key="5">
    <source>
        <dbReference type="RefSeq" id="XP_030641821.1"/>
    </source>
</evidence>
<dbReference type="Gene3D" id="1.25.40.10">
    <property type="entry name" value="Tetratricopeptide repeat domain"/>
    <property type="match status" value="1"/>
</dbReference>
<dbReference type="SUPFAM" id="SSF48452">
    <property type="entry name" value="TPR-like"/>
    <property type="match status" value="1"/>
</dbReference>
<evidence type="ECO:0000256" key="1">
    <source>
        <dbReference type="ARBA" id="ARBA00022737"/>
    </source>
</evidence>
<name>A0A6J2WEL7_CHACN</name>
<proteinExistence type="inferred from homology"/>
<dbReference type="GeneID" id="115822226"/>
<accession>A0A6J2WEL7</accession>
<dbReference type="GO" id="GO:0051607">
    <property type="term" value="P:defense response to virus"/>
    <property type="evidence" value="ECO:0007669"/>
    <property type="project" value="TreeGrafter"/>
</dbReference>
<comment type="similarity">
    <text evidence="3">Belongs to the IFIT family.</text>
</comment>
<evidence type="ECO:0000313" key="4">
    <source>
        <dbReference type="Proteomes" id="UP000504632"/>
    </source>
</evidence>
<gene>
    <name evidence="5" type="primary">LOC115822226</name>
</gene>
<dbReference type="RefSeq" id="XP_030641821.1">
    <property type="nucleotide sequence ID" value="XM_030785961.1"/>
</dbReference>
<keyword evidence="2" id="KW-0802">TPR repeat</keyword>
<keyword evidence="1" id="KW-0677">Repeat</keyword>
<dbReference type="PANTHER" id="PTHR10271:SF14">
    <property type="entry name" value="INTERFERON-INDUCED PROTEIN WITH TETRATRICOPEPTIDE REPEATS-RELATED"/>
    <property type="match status" value="1"/>
</dbReference>
<evidence type="ECO:0000256" key="3">
    <source>
        <dbReference type="ARBA" id="ARBA00038336"/>
    </source>
</evidence>
<dbReference type="AlphaFoldDB" id="A0A6J2WEL7"/>
<dbReference type="Proteomes" id="UP000504632">
    <property type="component" value="Chromosome 1"/>
</dbReference>
<organism evidence="4 5">
    <name type="scientific">Chanos chanos</name>
    <name type="common">Milkfish</name>
    <name type="synonym">Mugil chanos</name>
    <dbReference type="NCBI Taxonomy" id="29144"/>
    <lineage>
        <taxon>Eukaryota</taxon>
        <taxon>Metazoa</taxon>
        <taxon>Chordata</taxon>
        <taxon>Craniata</taxon>
        <taxon>Vertebrata</taxon>
        <taxon>Euteleostomi</taxon>
        <taxon>Actinopterygii</taxon>
        <taxon>Neopterygii</taxon>
        <taxon>Teleostei</taxon>
        <taxon>Ostariophysi</taxon>
        <taxon>Gonorynchiformes</taxon>
        <taxon>Chanidae</taxon>
        <taxon>Chanos</taxon>
    </lineage>
</organism>
<dbReference type="InParanoid" id="A0A6J2WEL7"/>
<protein>
    <submittedName>
        <fullName evidence="5">Uncharacterized protein LOC115822226</fullName>
    </submittedName>
</protein>
<dbReference type="PANTHER" id="PTHR10271">
    <property type="entry name" value="INTERFERON-INDUCED PROTEIN WITH TETRATRICOPEPTIDE REPEATS"/>
    <property type="match status" value="1"/>
</dbReference>
<evidence type="ECO:0000256" key="2">
    <source>
        <dbReference type="ARBA" id="ARBA00022803"/>
    </source>
</evidence>